<dbReference type="InterPro" id="IPR049326">
    <property type="entry name" value="Rhodopsin_dom_fungi"/>
</dbReference>
<name>A0A317WSW0_9EURO</name>
<gene>
    <name evidence="8" type="ORF">BO70DRAFT_259365</name>
</gene>
<evidence type="ECO:0000313" key="9">
    <source>
        <dbReference type="Proteomes" id="UP000247233"/>
    </source>
</evidence>
<dbReference type="EMBL" id="MSFL01000005">
    <property type="protein sequence ID" value="PWY88277.1"/>
    <property type="molecule type" value="Genomic_DNA"/>
</dbReference>
<comment type="subcellular location">
    <subcellularLocation>
        <location evidence="1">Membrane</location>
        <topology evidence="1">Multi-pass membrane protein</topology>
    </subcellularLocation>
</comment>
<dbReference type="Pfam" id="PF20684">
    <property type="entry name" value="Fung_rhodopsin"/>
    <property type="match status" value="1"/>
</dbReference>
<evidence type="ECO:0000256" key="1">
    <source>
        <dbReference type="ARBA" id="ARBA00004141"/>
    </source>
</evidence>
<evidence type="ECO:0000256" key="5">
    <source>
        <dbReference type="ARBA" id="ARBA00038359"/>
    </source>
</evidence>
<keyword evidence="9" id="KW-1185">Reference proteome</keyword>
<dbReference type="GO" id="GO:0016020">
    <property type="term" value="C:membrane"/>
    <property type="evidence" value="ECO:0007669"/>
    <property type="project" value="UniProtKB-SubCell"/>
</dbReference>
<dbReference type="InterPro" id="IPR052337">
    <property type="entry name" value="SAT4-like"/>
</dbReference>
<dbReference type="Proteomes" id="UP000247233">
    <property type="component" value="Unassembled WGS sequence"/>
</dbReference>
<evidence type="ECO:0000256" key="6">
    <source>
        <dbReference type="SAM" id="Phobius"/>
    </source>
</evidence>
<evidence type="ECO:0000313" key="8">
    <source>
        <dbReference type="EMBL" id="PWY88277.1"/>
    </source>
</evidence>
<keyword evidence="3 6" id="KW-1133">Transmembrane helix</keyword>
<protein>
    <recommendedName>
        <fullName evidence="7">Rhodopsin domain-containing protein</fullName>
    </recommendedName>
</protein>
<dbReference type="PANTHER" id="PTHR33048">
    <property type="entry name" value="PTH11-LIKE INTEGRAL MEMBRANE PROTEIN (AFU_ORTHOLOGUE AFUA_5G11245)"/>
    <property type="match status" value="1"/>
</dbReference>
<feature type="transmembrane region" description="Helical" evidence="6">
    <location>
        <begin position="95"/>
        <end position="121"/>
    </location>
</feature>
<feature type="non-terminal residue" evidence="8">
    <location>
        <position position="1"/>
    </location>
</feature>
<comment type="caution">
    <text evidence="8">The sequence shown here is derived from an EMBL/GenBank/DDBJ whole genome shotgun (WGS) entry which is preliminary data.</text>
</comment>
<feature type="domain" description="Rhodopsin" evidence="7">
    <location>
        <begin position="1"/>
        <end position="159"/>
    </location>
</feature>
<dbReference type="AlphaFoldDB" id="A0A317WSW0"/>
<reference evidence="8 9" key="1">
    <citation type="submission" date="2016-12" db="EMBL/GenBank/DDBJ databases">
        <title>The genomes of Aspergillus section Nigri reveals drivers in fungal speciation.</title>
        <authorList>
            <consortium name="DOE Joint Genome Institute"/>
            <person name="Vesth T.C."/>
            <person name="Nybo J."/>
            <person name="Theobald S."/>
            <person name="Brandl J."/>
            <person name="Frisvad J.C."/>
            <person name="Nielsen K.F."/>
            <person name="Lyhne E.K."/>
            <person name="Kogle M.E."/>
            <person name="Kuo A."/>
            <person name="Riley R."/>
            <person name="Clum A."/>
            <person name="Nolan M."/>
            <person name="Lipzen A."/>
            <person name="Salamov A."/>
            <person name="Henrissat B."/>
            <person name="Wiebenga A."/>
            <person name="De Vries R.P."/>
            <person name="Grigoriev I.V."/>
            <person name="Mortensen U.H."/>
            <person name="Andersen M.R."/>
            <person name="Baker S.E."/>
        </authorList>
    </citation>
    <scope>NUCLEOTIDE SEQUENCE [LARGE SCALE GENOMIC DNA]</scope>
    <source>
        <strain evidence="8 9">CBS 117.55</strain>
    </source>
</reference>
<sequence length="187" mass="21051">LFFSRIFGRQRFFRICTTIVMVISWLWATSVILEAFLTCRPLAYNWDITIPNGVCGNRHAAYIVAGMLNLLTDLMVMTLPLPHVWRLQLGTPKKLALCFVFCLGLLVSAISIVRLFSLIAIDFTDVTYSAQMGIMWSVLEPELAVICANMPLLKTFLSRMLPKAFSTQENQYGVSGPQSVDHLQEEG</sequence>
<feature type="transmembrane region" description="Helical" evidence="6">
    <location>
        <begin position="12"/>
        <end position="37"/>
    </location>
</feature>
<evidence type="ECO:0000259" key="7">
    <source>
        <dbReference type="Pfam" id="PF20684"/>
    </source>
</evidence>
<accession>A0A317WSW0</accession>
<dbReference type="VEuPathDB" id="FungiDB:BO70DRAFT_259365"/>
<proteinExistence type="inferred from homology"/>
<evidence type="ECO:0000256" key="3">
    <source>
        <dbReference type="ARBA" id="ARBA00022989"/>
    </source>
</evidence>
<evidence type="ECO:0000256" key="4">
    <source>
        <dbReference type="ARBA" id="ARBA00023136"/>
    </source>
</evidence>
<comment type="similarity">
    <text evidence="5">Belongs to the SAT4 family.</text>
</comment>
<evidence type="ECO:0000256" key="2">
    <source>
        <dbReference type="ARBA" id="ARBA00022692"/>
    </source>
</evidence>
<dbReference type="STRING" id="1448321.A0A317WSW0"/>
<dbReference type="OrthoDB" id="10017208at2759"/>
<keyword evidence="4 6" id="KW-0472">Membrane</keyword>
<dbReference type="PANTHER" id="PTHR33048:SF161">
    <property type="entry name" value="INTEGRAL MEMBRANE PROTEIN"/>
    <property type="match status" value="1"/>
</dbReference>
<feature type="transmembrane region" description="Helical" evidence="6">
    <location>
        <begin position="60"/>
        <end position="83"/>
    </location>
</feature>
<feature type="non-terminal residue" evidence="8">
    <location>
        <position position="187"/>
    </location>
</feature>
<dbReference type="RefSeq" id="XP_025401813.1">
    <property type="nucleotide sequence ID" value="XM_025538896.1"/>
</dbReference>
<organism evidence="8 9">
    <name type="scientific">Aspergillus heteromorphus CBS 117.55</name>
    <dbReference type="NCBI Taxonomy" id="1448321"/>
    <lineage>
        <taxon>Eukaryota</taxon>
        <taxon>Fungi</taxon>
        <taxon>Dikarya</taxon>
        <taxon>Ascomycota</taxon>
        <taxon>Pezizomycotina</taxon>
        <taxon>Eurotiomycetes</taxon>
        <taxon>Eurotiomycetidae</taxon>
        <taxon>Eurotiales</taxon>
        <taxon>Aspergillaceae</taxon>
        <taxon>Aspergillus</taxon>
        <taxon>Aspergillus subgen. Circumdati</taxon>
    </lineage>
</organism>
<keyword evidence="2 6" id="KW-0812">Transmembrane</keyword>
<dbReference type="GeneID" id="37061133"/>